<proteinExistence type="predicted"/>
<dbReference type="InterPro" id="IPR011074">
    <property type="entry name" value="CRAL/TRIO_N_dom"/>
</dbReference>
<dbReference type="SUPFAM" id="SSF46938">
    <property type="entry name" value="CRAL/TRIO N-terminal domain"/>
    <property type="match status" value="1"/>
</dbReference>
<feature type="non-terminal residue" evidence="3">
    <location>
        <position position="1"/>
    </location>
</feature>
<dbReference type="InterPro" id="IPR052432">
    <property type="entry name" value="PITP/CRAL-TRIO"/>
</dbReference>
<reference evidence="3" key="1">
    <citation type="submission" date="2021-02" db="EMBL/GenBank/DDBJ databases">
        <authorList>
            <person name="Nowell W R."/>
        </authorList>
    </citation>
    <scope>NUCLEOTIDE SEQUENCE</scope>
</reference>
<feature type="domain" description="CRAL-TRIO" evidence="1">
    <location>
        <begin position="66"/>
        <end position="145"/>
    </location>
</feature>
<accession>A0A820NEJ7</accession>
<name>A0A820NEJ7_9BILA</name>
<dbReference type="SUPFAM" id="SSF52087">
    <property type="entry name" value="CRAL/TRIO domain"/>
    <property type="match status" value="1"/>
</dbReference>
<dbReference type="EMBL" id="CAJOBD010062299">
    <property type="protein sequence ID" value="CAF4386984.1"/>
    <property type="molecule type" value="Genomic_DNA"/>
</dbReference>
<protein>
    <recommendedName>
        <fullName evidence="5">CRAL-TRIO domain-containing protein</fullName>
    </recommendedName>
</protein>
<sequence>YEDELFRAAGYDNPDVLVLRWLRSRKWNVNTSMNHIMEALKWRHDWGVAEILANGERAISREEFSRGKTYFMGHDRAGRPVFCIHPKEHIKGQFPHECSEKLGVFCVETYRKLLQPPIEAITVICDMSDIEAKNWDFHLLKFLITV</sequence>
<dbReference type="PANTHER" id="PTHR46590">
    <property type="entry name" value="PHOSPHATIDYLINOSITOL TRANSFER PROTEIN CSR1-RELATED"/>
    <property type="match status" value="1"/>
</dbReference>
<feature type="non-terminal residue" evidence="3">
    <location>
        <position position="146"/>
    </location>
</feature>
<dbReference type="Proteomes" id="UP000663836">
    <property type="component" value="Unassembled WGS sequence"/>
</dbReference>
<feature type="domain" description="CRAL/TRIO N-terminal" evidence="2">
    <location>
        <begin position="12"/>
        <end position="36"/>
    </location>
</feature>
<comment type="caution">
    <text evidence="3">The sequence shown here is derived from an EMBL/GenBank/DDBJ whole genome shotgun (WGS) entry which is preliminary data.</text>
</comment>
<dbReference type="Gene3D" id="3.40.525.10">
    <property type="entry name" value="CRAL-TRIO lipid binding domain"/>
    <property type="match status" value="1"/>
</dbReference>
<dbReference type="InterPro" id="IPR001251">
    <property type="entry name" value="CRAL-TRIO_dom"/>
</dbReference>
<dbReference type="Pfam" id="PF00650">
    <property type="entry name" value="CRAL_TRIO"/>
    <property type="match status" value="1"/>
</dbReference>
<evidence type="ECO:0000313" key="4">
    <source>
        <dbReference type="Proteomes" id="UP000663836"/>
    </source>
</evidence>
<dbReference type="InterPro" id="IPR036273">
    <property type="entry name" value="CRAL/TRIO_N_dom_sf"/>
</dbReference>
<dbReference type="InterPro" id="IPR036865">
    <property type="entry name" value="CRAL-TRIO_dom_sf"/>
</dbReference>
<dbReference type="Pfam" id="PF03765">
    <property type="entry name" value="CRAL_TRIO_N"/>
    <property type="match status" value="1"/>
</dbReference>
<evidence type="ECO:0000259" key="2">
    <source>
        <dbReference type="Pfam" id="PF03765"/>
    </source>
</evidence>
<evidence type="ECO:0000259" key="1">
    <source>
        <dbReference type="Pfam" id="PF00650"/>
    </source>
</evidence>
<gene>
    <name evidence="3" type="ORF">JBS370_LOCUS43033</name>
</gene>
<evidence type="ECO:0008006" key="5">
    <source>
        <dbReference type="Google" id="ProtNLM"/>
    </source>
</evidence>
<dbReference type="PANTHER" id="PTHR46590:SF1">
    <property type="entry name" value="PHOSPHATIDYLINOSITOL TRANSFER PROTEIN CSR1"/>
    <property type="match status" value="1"/>
</dbReference>
<evidence type="ECO:0000313" key="3">
    <source>
        <dbReference type="EMBL" id="CAF4386984.1"/>
    </source>
</evidence>
<dbReference type="AlphaFoldDB" id="A0A820NEJ7"/>
<organism evidence="3 4">
    <name type="scientific">Rotaria sordida</name>
    <dbReference type="NCBI Taxonomy" id="392033"/>
    <lineage>
        <taxon>Eukaryota</taxon>
        <taxon>Metazoa</taxon>
        <taxon>Spiralia</taxon>
        <taxon>Gnathifera</taxon>
        <taxon>Rotifera</taxon>
        <taxon>Eurotatoria</taxon>
        <taxon>Bdelloidea</taxon>
        <taxon>Philodinida</taxon>
        <taxon>Philodinidae</taxon>
        <taxon>Rotaria</taxon>
    </lineage>
</organism>
<dbReference type="CDD" id="cd00170">
    <property type="entry name" value="SEC14"/>
    <property type="match status" value="1"/>
</dbReference>